<proteinExistence type="predicted"/>
<dbReference type="Proteomes" id="UP001168821">
    <property type="component" value="Unassembled WGS sequence"/>
</dbReference>
<dbReference type="AlphaFoldDB" id="A0AA38MDW6"/>
<name>A0AA38MDW6_9CUCU</name>
<comment type="caution">
    <text evidence="1">The sequence shown here is derived from an EMBL/GenBank/DDBJ whole genome shotgun (WGS) entry which is preliminary data.</text>
</comment>
<dbReference type="EMBL" id="JALNTZ010000004">
    <property type="protein sequence ID" value="KAJ3653375.1"/>
    <property type="molecule type" value="Genomic_DNA"/>
</dbReference>
<sequence length="109" mass="12646">MTWQLHGDIEWKGGAGRRTACGNRNFPARQTIRIPNGVDPLPDSWNEFFNQRLIIHSWVADGQRVMRRILTMREFGLLRPLLMDGTRQKRGRNAEVFATATSNYFCCCF</sequence>
<gene>
    <name evidence="1" type="ORF">Zmor_012629</name>
</gene>
<organism evidence="1 2">
    <name type="scientific">Zophobas morio</name>
    <dbReference type="NCBI Taxonomy" id="2755281"/>
    <lineage>
        <taxon>Eukaryota</taxon>
        <taxon>Metazoa</taxon>
        <taxon>Ecdysozoa</taxon>
        <taxon>Arthropoda</taxon>
        <taxon>Hexapoda</taxon>
        <taxon>Insecta</taxon>
        <taxon>Pterygota</taxon>
        <taxon>Neoptera</taxon>
        <taxon>Endopterygota</taxon>
        <taxon>Coleoptera</taxon>
        <taxon>Polyphaga</taxon>
        <taxon>Cucujiformia</taxon>
        <taxon>Tenebrionidae</taxon>
        <taxon>Zophobas</taxon>
    </lineage>
</organism>
<keyword evidence="2" id="KW-1185">Reference proteome</keyword>
<evidence type="ECO:0000313" key="1">
    <source>
        <dbReference type="EMBL" id="KAJ3653375.1"/>
    </source>
</evidence>
<accession>A0AA38MDW6</accession>
<evidence type="ECO:0000313" key="2">
    <source>
        <dbReference type="Proteomes" id="UP001168821"/>
    </source>
</evidence>
<protein>
    <submittedName>
        <fullName evidence="1">Uncharacterized protein</fullName>
    </submittedName>
</protein>
<reference evidence="1" key="1">
    <citation type="journal article" date="2023" name="G3 (Bethesda)">
        <title>Whole genome assemblies of Zophobas morio and Tenebrio molitor.</title>
        <authorList>
            <person name="Kaur S."/>
            <person name="Stinson S.A."/>
            <person name="diCenzo G.C."/>
        </authorList>
    </citation>
    <scope>NUCLEOTIDE SEQUENCE</scope>
    <source>
        <strain evidence="1">QUZm001</strain>
    </source>
</reference>